<proteinExistence type="predicted"/>
<dbReference type="InterPro" id="IPR029058">
    <property type="entry name" value="AB_hydrolase_fold"/>
</dbReference>
<dbReference type="GeneID" id="70189875"/>
<dbReference type="Gene3D" id="3.40.50.1820">
    <property type="entry name" value="alpha/beta hydrolase"/>
    <property type="match status" value="1"/>
</dbReference>
<dbReference type="OrthoDB" id="1263307at2759"/>
<evidence type="ECO:0000313" key="3">
    <source>
        <dbReference type="Proteomes" id="UP000756346"/>
    </source>
</evidence>
<gene>
    <name evidence="2" type="ORF">B0I36DRAFT_375067</name>
</gene>
<keyword evidence="3" id="KW-1185">Reference proteome</keyword>
<organism evidence="2 3">
    <name type="scientific">Microdochium trichocladiopsis</name>
    <dbReference type="NCBI Taxonomy" id="1682393"/>
    <lineage>
        <taxon>Eukaryota</taxon>
        <taxon>Fungi</taxon>
        <taxon>Dikarya</taxon>
        <taxon>Ascomycota</taxon>
        <taxon>Pezizomycotina</taxon>
        <taxon>Sordariomycetes</taxon>
        <taxon>Xylariomycetidae</taxon>
        <taxon>Xylariales</taxon>
        <taxon>Microdochiaceae</taxon>
        <taxon>Microdochium</taxon>
    </lineage>
</organism>
<dbReference type="PANTHER" id="PTHR37017">
    <property type="entry name" value="AB HYDROLASE-1 DOMAIN-CONTAINING PROTEIN-RELATED"/>
    <property type="match status" value="1"/>
</dbReference>
<dbReference type="Proteomes" id="UP000756346">
    <property type="component" value="Unassembled WGS sequence"/>
</dbReference>
<dbReference type="Pfam" id="PF12697">
    <property type="entry name" value="Abhydrolase_6"/>
    <property type="match status" value="1"/>
</dbReference>
<evidence type="ECO:0000259" key="1">
    <source>
        <dbReference type="Pfam" id="PF12697"/>
    </source>
</evidence>
<dbReference type="PANTHER" id="PTHR37017:SF11">
    <property type="entry name" value="ESTERASE_LIPASE_THIOESTERASE DOMAIN-CONTAINING PROTEIN"/>
    <property type="match status" value="1"/>
</dbReference>
<dbReference type="AlphaFoldDB" id="A0A9P9BTA3"/>
<name>A0A9P9BTA3_9PEZI</name>
<protein>
    <submittedName>
        <fullName evidence="2">Alpha/beta hydrolase fold-1</fullName>
    </submittedName>
</protein>
<dbReference type="InterPro" id="IPR000073">
    <property type="entry name" value="AB_hydrolase_1"/>
</dbReference>
<dbReference type="RefSeq" id="XP_046011924.1">
    <property type="nucleotide sequence ID" value="XM_046160329.1"/>
</dbReference>
<keyword evidence="2" id="KW-0378">Hydrolase</keyword>
<accession>A0A9P9BTA3</accession>
<dbReference type="InterPro" id="IPR052897">
    <property type="entry name" value="Sec-Metab_Biosynth_Hydrolase"/>
</dbReference>
<dbReference type="EMBL" id="JAGTJQ010000006">
    <property type="protein sequence ID" value="KAH7029636.1"/>
    <property type="molecule type" value="Genomic_DNA"/>
</dbReference>
<feature type="domain" description="AB hydrolase-1" evidence="1">
    <location>
        <begin position="10"/>
        <end position="249"/>
    </location>
</feature>
<sequence length="260" mass="27648">MAAASPKPVVLLVHGAWHSPVHYNLLIKALQAGGHTVVAPQNASAGAGDSGVGKGIPDDIARIDEVAGPHIEAGRDIILVAHSYGGVPGTTYLKGRTAHERQARGLAGGFVAALYLTSFPGSVPKPNPEAPQPAMRIFDIDAKRSIAVLKRAAIGPLFYADVPGDDEPNKSRRETLFDLLSGQSLLTFTGETTVDVRELTMRKTYVVCTCDELLLPAAQHEMAEHIDARIVEIDAGHSPFLVTRHVQRIVEEVAMAAGCD</sequence>
<dbReference type="SUPFAM" id="SSF53474">
    <property type="entry name" value="alpha/beta-Hydrolases"/>
    <property type="match status" value="1"/>
</dbReference>
<evidence type="ECO:0000313" key="2">
    <source>
        <dbReference type="EMBL" id="KAH7029636.1"/>
    </source>
</evidence>
<comment type="caution">
    <text evidence="2">The sequence shown here is derived from an EMBL/GenBank/DDBJ whole genome shotgun (WGS) entry which is preliminary data.</text>
</comment>
<reference evidence="2" key="1">
    <citation type="journal article" date="2021" name="Nat. Commun.">
        <title>Genetic determinants of endophytism in the Arabidopsis root mycobiome.</title>
        <authorList>
            <person name="Mesny F."/>
            <person name="Miyauchi S."/>
            <person name="Thiergart T."/>
            <person name="Pickel B."/>
            <person name="Atanasova L."/>
            <person name="Karlsson M."/>
            <person name="Huettel B."/>
            <person name="Barry K.W."/>
            <person name="Haridas S."/>
            <person name="Chen C."/>
            <person name="Bauer D."/>
            <person name="Andreopoulos W."/>
            <person name="Pangilinan J."/>
            <person name="LaButti K."/>
            <person name="Riley R."/>
            <person name="Lipzen A."/>
            <person name="Clum A."/>
            <person name="Drula E."/>
            <person name="Henrissat B."/>
            <person name="Kohler A."/>
            <person name="Grigoriev I.V."/>
            <person name="Martin F.M."/>
            <person name="Hacquard S."/>
        </authorList>
    </citation>
    <scope>NUCLEOTIDE SEQUENCE</scope>
    <source>
        <strain evidence="2">MPI-CAGE-CH-0230</strain>
    </source>
</reference>
<dbReference type="GO" id="GO:0016787">
    <property type="term" value="F:hydrolase activity"/>
    <property type="evidence" value="ECO:0007669"/>
    <property type="project" value="UniProtKB-KW"/>
</dbReference>